<proteinExistence type="inferred from homology"/>
<dbReference type="InterPro" id="IPR011335">
    <property type="entry name" value="Restrct_endonuc-II-like"/>
</dbReference>
<dbReference type="Proteomes" id="UP000198304">
    <property type="component" value="Unassembled WGS sequence"/>
</dbReference>
<protein>
    <recommendedName>
        <fullName evidence="2">UPF0102 protein SAMN05446037_1001309</fullName>
    </recommendedName>
</protein>
<keyword evidence="3" id="KW-0378">Hydrolase</keyword>
<dbReference type="Pfam" id="PF02021">
    <property type="entry name" value="UPF0102"/>
    <property type="match status" value="1"/>
</dbReference>
<dbReference type="CDD" id="cd20736">
    <property type="entry name" value="PoNe_Nuclease"/>
    <property type="match status" value="1"/>
</dbReference>
<dbReference type="RefSeq" id="WP_089281091.1">
    <property type="nucleotide sequence ID" value="NZ_FZOJ01000001.1"/>
</dbReference>
<dbReference type="NCBIfam" id="TIGR00252">
    <property type="entry name" value="YraN family protein"/>
    <property type="match status" value="1"/>
</dbReference>
<dbReference type="OrthoDB" id="9802516at2"/>
<dbReference type="GO" id="GO:0003676">
    <property type="term" value="F:nucleic acid binding"/>
    <property type="evidence" value="ECO:0007669"/>
    <property type="project" value="InterPro"/>
</dbReference>
<dbReference type="SUPFAM" id="SSF52980">
    <property type="entry name" value="Restriction endonuclease-like"/>
    <property type="match status" value="1"/>
</dbReference>
<organism evidence="3 4">
    <name type="scientific">Anaerovirgula multivorans</name>
    <dbReference type="NCBI Taxonomy" id="312168"/>
    <lineage>
        <taxon>Bacteria</taxon>
        <taxon>Bacillati</taxon>
        <taxon>Bacillota</taxon>
        <taxon>Clostridia</taxon>
        <taxon>Peptostreptococcales</taxon>
        <taxon>Natronincolaceae</taxon>
        <taxon>Anaerovirgula</taxon>
    </lineage>
</organism>
<reference evidence="3 4" key="1">
    <citation type="submission" date="2017-06" db="EMBL/GenBank/DDBJ databases">
        <authorList>
            <person name="Kim H.J."/>
            <person name="Triplett B.A."/>
        </authorList>
    </citation>
    <scope>NUCLEOTIDE SEQUENCE [LARGE SCALE GENOMIC DNA]</scope>
    <source>
        <strain evidence="3 4">SCA</strain>
    </source>
</reference>
<dbReference type="Gene3D" id="3.40.1350.10">
    <property type="match status" value="1"/>
</dbReference>
<dbReference type="HAMAP" id="MF_00048">
    <property type="entry name" value="UPF0102"/>
    <property type="match status" value="1"/>
</dbReference>
<name>A0A239A4T1_9FIRM</name>
<dbReference type="NCBIfam" id="NF009150">
    <property type="entry name" value="PRK12497.1-3"/>
    <property type="match status" value="1"/>
</dbReference>
<accession>A0A239A4T1</accession>
<dbReference type="EMBL" id="FZOJ01000001">
    <property type="protein sequence ID" value="SNR90044.1"/>
    <property type="molecule type" value="Genomic_DNA"/>
</dbReference>
<evidence type="ECO:0000313" key="4">
    <source>
        <dbReference type="Proteomes" id="UP000198304"/>
    </source>
</evidence>
<gene>
    <name evidence="3" type="ORF">SAMN05446037_1001309</name>
</gene>
<keyword evidence="3" id="KW-0255">Endonuclease</keyword>
<dbReference type="PANTHER" id="PTHR34039:SF1">
    <property type="entry name" value="UPF0102 PROTEIN YRAN"/>
    <property type="match status" value="1"/>
</dbReference>
<evidence type="ECO:0000313" key="3">
    <source>
        <dbReference type="EMBL" id="SNR90044.1"/>
    </source>
</evidence>
<evidence type="ECO:0000256" key="1">
    <source>
        <dbReference type="ARBA" id="ARBA00006738"/>
    </source>
</evidence>
<dbReference type="PANTHER" id="PTHR34039">
    <property type="entry name" value="UPF0102 PROTEIN YRAN"/>
    <property type="match status" value="1"/>
</dbReference>
<evidence type="ECO:0000256" key="2">
    <source>
        <dbReference type="HAMAP-Rule" id="MF_00048"/>
    </source>
</evidence>
<dbReference type="InterPro" id="IPR011856">
    <property type="entry name" value="tRNA_endonuc-like_dom_sf"/>
</dbReference>
<dbReference type="InterPro" id="IPR003509">
    <property type="entry name" value="UPF0102_YraN-like"/>
</dbReference>
<sequence>MRKKVGELGEQLSRKYLIDQGYSILVNNYRTKLGEIDIIAQKNNVVVFIEVKTRKSTVFGLPREAVNYRKQMTLHRLAQQYIQHKKIQDVNFRFDVMEVQWMEESYQINHIENAF</sequence>
<comment type="similarity">
    <text evidence="1 2">Belongs to the UPF0102 family.</text>
</comment>
<dbReference type="NCBIfam" id="NF009154">
    <property type="entry name" value="PRK12497.3-3"/>
    <property type="match status" value="1"/>
</dbReference>
<keyword evidence="3" id="KW-0540">Nuclease</keyword>
<keyword evidence="4" id="KW-1185">Reference proteome</keyword>
<dbReference type="GO" id="GO:0004519">
    <property type="term" value="F:endonuclease activity"/>
    <property type="evidence" value="ECO:0007669"/>
    <property type="project" value="UniProtKB-KW"/>
</dbReference>
<dbReference type="AlphaFoldDB" id="A0A239A4T1"/>